<gene>
    <name evidence="1" type="ORF">MBFIL_01450</name>
</gene>
<name>A0A166CXR8_9EURY</name>
<sequence>MSIRVSEKTRQQLETLKYELNLSNYDEVIKLAIKNIPHIVKTEVKPPVFVLNSITKNKEFEKRVYWDDLEKAKTGDIFKYGSDDVFISEEFATVLFKDENGVFIRLTKKDTYDTYEDVIYYSL</sequence>
<reference evidence="1 2" key="1">
    <citation type="submission" date="2016-04" db="EMBL/GenBank/DDBJ databases">
        <title>Genome sequence of Methanobrevibacter filiformis DSM 11501.</title>
        <authorList>
            <person name="Poehlein A."/>
            <person name="Seedorf H."/>
            <person name="Daniel R."/>
        </authorList>
    </citation>
    <scope>NUCLEOTIDE SEQUENCE [LARGE SCALE GENOMIC DNA]</scope>
    <source>
        <strain evidence="1 2">DSM 11501</strain>
    </source>
</reference>
<comment type="caution">
    <text evidence="1">The sequence shown here is derived from an EMBL/GenBank/DDBJ whole genome shotgun (WGS) entry which is preliminary data.</text>
</comment>
<dbReference type="AlphaFoldDB" id="A0A166CXR8"/>
<dbReference type="Proteomes" id="UP000077066">
    <property type="component" value="Unassembled WGS sequence"/>
</dbReference>
<dbReference type="STRING" id="55758.MBFIL_01450"/>
<dbReference type="EMBL" id="LWMT01000016">
    <property type="protein sequence ID" value="KZX17487.1"/>
    <property type="molecule type" value="Genomic_DNA"/>
</dbReference>
<dbReference type="RefSeq" id="WP_066970500.1">
    <property type="nucleotide sequence ID" value="NZ_LWMT01000016.1"/>
</dbReference>
<keyword evidence="2" id="KW-1185">Reference proteome</keyword>
<organism evidence="1 2">
    <name type="scientific">Methanobrevibacter filiformis</name>
    <dbReference type="NCBI Taxonomy" id="55758"/>
    <lineage>
        <taxon>Archaea</taxon>
        <taxon>Methanobacteriati</taxon>
        <taxon>Methanobacteriota</taxon>
        <taxon>Methanomada group</taxon>
        <taxon>Methanobacteria</taxon>
        <taxon>Methanobacteriales</taxon>
        <taxon>Methanobacteriaceae</taxon>
        <taxon>Methanobrevibacter</taxon>
    </lineage>
</organism>
<dbReference type="PATRIC" id="fig|55758.3.peg.163"/>
<protein>
    <submittedName>
        <fullName evidence="1">Uncharacterized protein</fullName>
    </submittedName>
</protein>
<evidence type="ECO:0000313" key="1">
    <source>
        <dbReference type="EMBL" id="KZX17487.1"/>
    </source>
</evidence>
<accession>A0A166CXR8</accession>
<evidence type="ECO:0000313" key="2">
    <source>
        <dbReference type="Proteomes" id="UP000077066"/>
    </source>
</evidence>
<proteinExistence type="predicted"/>